<organism evidence="1 2">
    <name type="scientific">Mortierella hygrophila</name>
    <dbReference type="NCBI Taxonomy" id="979708"/>
    <lineage>
        <taxon>Eukaryota</taxon>
        <taxon>Fungi</taxon>
        <taxon>Fungi incertae sedis</taxon>
        <taxon>Mucoromycota</taxon>
        <taxon>Mortierellomycotina</taxon>
        <taxon>Mortierellomycetes</taxon>
        <taxon>Mortierellales</taxon>
        <taxon>Mortierellaceae</taxon>
        <taxon>Mortierella</taxon>
    </lineage>
</organism>
<dbReference type="Proteomes" id="UP000723463">
    <property type="component" value="Unassembled WGS sequence"/>
</dbReference>
<accession>A0A9P6K1A9</accession>
<proteinExistence type="predicted"/>
<sequence length="94" mass="10761">MNAWAVRTQLKWREFGERCTKYFFRVLNSRAAKRTITALRPSGLEETVSAPRDLCDVGRAFYQRLYTPDPIDANAVDLLLSKLPDQAVLSVEDQ</sequence>
<keyword evidence="2" id="KW-1185">Reference proteome</keyword>
<dbReference type="AlphaFoldDB" id="A0A9P6K1A9"/>
<name>A0A9P6K1A9_9FUNG</name>
<comment type="caution">
    <text evidence="1">The sequence shown here is derived from an EMBL/GenBank/DDBJ whole genome shotgun (WGS) entry which is preliminary data.</text>
</comment>
<evidence type="ECO:0000313" key="1">
    <source>
        <dbReference type="EMBL" id="KAF9542195.1"/>
    </source>
</evidence>
<reference evidence="1" key="1">
    <citation type="journal article" date="2020" name="Fungal Divers.">
        <title>Resolving the Mortierellaceae phylogeny through synthesis of multi-gene phylogenetics and phylogenomics.</title>
        <authorList>
            <person name="Vandepol N."/>
            <person name="Liber J."/>
            <person name="Desiro A."/>
            <person name="Na H."/>
            <person name="Kennedy M."/>
            <person name="Barry K."/>
            <person name="Grigoriev I.V."/>
            <person name="Miller A.N."/>
            <person name="O'Donnell K."/>
            <person name="Stajich J.E."/>
            <person name="Bonito G."/>
        </authorList>
    </citation>
    <scope>NUCLEOTIDE SEQUENCE</scope>
    <source>
        <strain evidence="1">NRRL 2591</strain>
    </source>
</reference>
<dbReference type="EMBL" id="JAAAXW010000145">
    <property type="protein sequence ID" value="KAF9542195.1"/>
    <property type="molecule type" value="Genomic_DNA"/>
</dbReference>
<evidence type="ECO:0000313" key="2">
    <source>
        <dbReference type="Proteomes" id="UP000723463"/>
    </source>
</evidence>
<gene>
    <name evidence="1" type="ORF">EC957_002277</name>
</gene>
<feature type="non-terminal residue" evidence="1">
    <location>
        <position position="94"/>
    </location>
</feature>
<protein>
    <submittedName>
        <fullName evidence="1">Uncharacterized protein</fullName>
    </submittedName>
</protein>